<dbReference type="Pfam" id="PF06042">
    <property type="entry name" value="NTP_transf_6"/>
    <property type="match status" value="1"/>
</dbReference>
<keyword evidence="2" id="KW-1185">Reference proteome</keyword>
<evidence type="ECO:0000313" key="1">
    <source>
        <dbReference type="EMBL" id="OAT52487.1"/>
    </source>
</evidence>
<dbReference type="EMBL" id="LXEU01000049">
    <property type="protein sequence ID" value="OAT52487.1"/>
    <property type="molecule type" value="Genomic_DNA"/>
</dbReference>
<gene>
    <name evidence="1" type="ORF">M989_02452</name>
</gene>
<dbReference type="PANTHER" id="PTHR39166:SF1">
    <property type="entry name" value="BLL1166 PROTEIN"/>
    <property type="match status" value="1"/>
</dbReference>
<organism evidence="1 2">
    <name type="scientific">Kluyvera georgiana ATCC 51603</name>
    <dbReference type="NCBI Taxonomy" id="1354264"/>
    <lineage>
        <taxon>Bacteria</taxon>
        <taxon>Pseudomonadati</taxon>
        <taxon>Pseudomonadota</taxon>
        <taxon>Gammaproteobacteria</taxon>
        <taxon>Enterobacterales</taxon>
        <taxon>Enterobacteriaceae</taxon>
        <taxon>Kluyvera</taxon>
    </lineage>
</organism>
<dbReference type="InterPro" id="IPR009267">
    <property type="entry name" value="NTP_transf_6"/>
</dbReference>
<evidence type="ECO:0000313" key="2">
    <source>
        <dbReference type="Proteomes" id="UP000078386"/>
    </source>
</evidence>
<protein>
    <recommendedName>
        <fullName evidence="3">Nucleotidyltransferase family protein</fullName>
    </recommendedName>
</protein>
<name>A0A1B7JX46_9ENTR</name>
<sequence>MNYLPTLHALLLNDALRMEALIVLRHLHLPDGWIGAGFVRDAVWSYRHKHPRSPVPADVDVVWFDDSQCSEAQDRELEATLKRLSPVFNWSVKNQARMHRRNGDIPYRSTEDALHFWPETATAVAVRLTDNHRLETIAPYGLEDLFELRLRPTPRFEHEKRAIFWQRVAEKRWLTRYPLLRIIEDHPCHQTE</sequence>
<dbReference type="RefSeq" id="WP_064545658.1">
    <property type="nucleotide sequence ID" value="NZ_LXEU01000049.1"/>
</dbReference>
<evidence type="ECO:0008006" key="3">
    <source>
        <dbReference type="Google" id="ProtNLM"/>
    </source>
</evidence>
<dbReference type="PATRIC" id="fig|1354264.4.peg.2553"/>
<accession>A0A1B7JX46</accession>
<dbReference type="PANTHER" id="PTHR39166">
    <property type="entry name" value="BLL1166 PROTEIN"/>
    <property type="match status" value="1"/>
</dbReference>
<proteinExistence type="predicted"/>
<reference evidence="1 2" key="1">
    <citation type="submission" date="2016-04" db="EMBL/GenBank/DDBJ databases">
        <title>ATOL: Assembling a taxonomically balanced genome-scale reconstruction of the evolutionary history of the Enterobacteriaceae.</title>
        <authorList>
            <person name="Plunkett G.III."/>
            <person name="Neeno-Eckwall E.C."/>
            <person name="Glasner J.D."/>
            <person name="Perna N.T."/>
        </authorList>
    </citation>
    <scope>NUCLEOTIDE SEQUENCE [LARGE SCALE GENOMIC DNA]</scope>
    <source>
        <strain evidence="1 2">ATCC 51603</strain>
    </source>
</reference>
<comment type="caution">
    <text evidence="1">The sequence shown here is derived from an EMBL/GenBank/DDBJ whole genome shotgun (WGS) entry which is preliminary data.</text>
</comment>
<dbReference type="Proteomes" id="UP000078386">
    <property type="component" value="Unassembled WGS sequence"/>
</dbReference>
<dbReference type="AlphaFoldDB" id="A0A1B7JX46"/>